<dbReference type="AlphaFoldDB" id="A0A8T0EUU2"/>
<name>A0A8T0EUU2_ARGBR</name>
<accession>A0A8T0EUU2</accession>
<evidence type="ECO:0000313" key="1">
    <source>
        <dbReference type="EMBL" id="KAF8781357.1"/>
    </source>
</evidence>
<reference evidence="1" key="1">
    <citation type="journal article" date="2020" name="bioRxiv">
        <title>Chromosome-level reference genome of the European wasp spider Argiope bruennichi: a resource for studies on range expansion and evolutionary adaptation.</title>
        <authorList>
            <person name="Sheffer M.M."/>
            <person name="Hoppe A."/>
            <person name="Krehenwinkel H."/>
            <person name="Uhl G."/>
            <person name="Kuss A.W."/>
            <person name="Jensen L."/>
            <person name="Jensen C."/>
            <person name="Gillespie R.G."/>
            <person name="Hoff K.J."/>
            <person name="Prost S."/>
        </authorList>
    </citation>
    <scope>NUCLEOTIDE SEQUENCE</scope>
</reference>
<keyword evidence="2" id="KW-1185">Reference proteome</keyword>
<sequence length="82" mass="9132">MGVDLYEKSLTDKCLIFLELRLFIGDPLFFLIGTSGGEHNGDAHVTAVDLSRNQITDFSKNLANPRVIPVHFANGFKHCLEN</sequence>
<evidence type="ECO:0000313" key="2">
    <source>
        <dbReference type="Proteomes" id="UP000807504"/>
    </source>
</evidence>
<gene>
    <name evidence="1" type="ORF">HNY73_011759</name>
</gene>
<dbReference type="Proteomes" id="UP000807504">
    <property type="component" value="Unassembled WGS sequence"/>
</dbReference>
<dbReference type="EMBL" id="JABXBU010001863">
    <property type="protein sequence ID" value="KAF8781357.1"/>
    <property type="molecule type" value="Genomic_DNA"/>
</dbReference>
<reference evidence="1" key="2">
    <citation type="submission" date="2020-06" db="EMBL/GenBank/DDBJ databases">
        <authorList>
            <person name="Sheffer M."/>
        </authorList>
    </citation>
    <scope>NUCLEOTIDE SEQUENCE</scope>
</reference>
<protein>
    <submittedName>
        <fullName evidence="1">Uncharacterized protein</fullName>
    </submittedName>
</protein>
<proteinExistence type="predicted"/>
<comment type="caution">
    <text evidence="1">The sequence shown here is derived from an EMBL/GenBank/DDBJ whole genome shotgun (WGS) entry which is preliminary data.</text>
</comment>
<organism evidence="1 2">
    <name type="scientific">Argiope bruennichi</name>
    <name type="common">Wasp spider</name>
    <name type="synonym">Aranea bruennichi</name>
    <dbReference type="NCBI Taxonomy" id="94029"/>
    <lineage>
        <taxon>Eukaryota</taxon>
        <taxon>Metazoa</taxon>
        <taxon>Ecdysozoa</taxon>
        <taxon>Arthropoda</taxon>
        <taxon>Chelicerata</taxon>
        <taxon>Arachnida</taxon>
        <taxon>Araneae</taxon>
        <taxon>Araneomorphae</taxon>
        <taxon>Entelegynae</taxon>
        <taxon>Araneoidea</taxon>
        <taxon>Araneidae</taxon>
        <taxon>Argiope</taxon>
    </lineage>
</organism>